<reference evidence="7" key="2">
    <citation type="submission" date="2020-04" db="EMBL/GenBank/DDBJ databases">
        <authorList>
            <consortium name="NCBI Genome Project"/>
        </authorList>
    </citation>
    <scope>NUCLEOTIDE SEQUENCE</scope>
    <source>
        <strain evidence="7">CBS 304.34</strain>
    </source>
</reference>
<dbReference type="EMBL" id="MU003698">
    <property type="protein sequence ID" value="KAF2811782.1"/>
    <property type="molecule type" value="Genomic_DNA"/>
</dbReference>
<keyword evidence="6" id="KW-1185">Reference proteome</keyword>
<feature type="transmembrane region" description="Helical" evidence="4">
    <location>
        <begin position="49"/>
        <end position="65"/>
    </location>
</feature>
<feature type="region of interest" description="Disordered" evidence="3">
    <location>
        <begin position="141"/>
        <end position="173"/>
    </location>
</feature>
<keyword evidence="4" id="KW-0812">Transmembrane</keyword>
<evidence type="ECO:0000256" key="4">
    <source>
        <dbReference type="SAM" id="Phobius"/>
    </source>
</evidence>
<dbReference type="Pfam" id="PF06951">
    <property type="entry name" value="PLA2G12"/>
    <property type="match status" value="1"/>
</dbReference>
<evidence type="ECO:0000256" key="1">
    <source>
        <dbReference type="ARBA" id="ARBA00004613"/>
    </source>
</evidence>
<dbReference type="PANTHER" id="PTHR12824">
    <property type="entry name" value="GROUP XII SECRETORY PHOSPHOLIPASE A2 FAMILY MEMBER"/>
    <property type="match status" value="1"/>
</dbReference>
<dbReference type="GO" id="GO:0050482">
    <property type="term" value="P:arachidonate secretion"/>
    <property type="evidence" value="ECO:0007669"/>
    <property type="project" value="InterPro"/>
</dbReference>
<dbReference type="GO" id="GO:0005509">
    <property type="term" value="F:calcium ion binding"/>
    <property type="evidence" value="ECO:0007669"/>
    <property type="project" value="InterPro"/>
</dbReference>
<feature type="compositionally biased region" description="Low complexity" evidence="3">
    <location>
        <begin position="141"/>
        <end position="167"/>
    </location>
</feature>
<dbReference type="GO" id="GO:0006644">
    <property type="term" value="P:phospholipid metabolic process"/>
    <property type="evidence" value="ECO:0007669"/>
    <property type="project" value="InterPro"/>
</dbReference>
<dbReference type="InterPro" id="IPR036444">
    <property type="entry name" value="PLipase_A2_dom_sf"/>
</dbReference>
<gene>
    <name evidence="5 7" type="ORF">BDZ99DRAFT_569746</name>
</gene>
<evidence type="ECO:0000313" key="7">
    <source>
        <dbReference type="RefSeq" id="XP_033578746.1"/>
    </source>
</evidence>
<comment type="subcellular location">
    <subcellularLocation>
        <location evidence="1">Secreted</location>
    </subcellularLocation>
</comment>
<dbReference type="SUPFAM" id="SSF48619">
    <property type="entry name" value="Phospholipase A2, PLA2"/>
    <property type="match status" value="1"/>
</dbReference>
<dbReference type="Gene3D" id="1.20.90.10">
    <property type="entry name" value="Phospholipase A2 domain"/>
    <property type="match status" value="1"/>
</dbReference>
<dbReference type="InterPro" id="IPR033113">
    <property type="entry name" value="PLA2_histidine"/>
</dbReference>
<keyword evidence="2" id="KW-0964">Secreted</keyword>
<protein>
    <recommendedName>
        <fullName evidence="8">Apple domain-containing protein</fullName>
    </recommendedName>
</protein>
<evidence type="ECO:0000256" key="3">
    <source>
        <dbReference type="SAM" id="MobiDB-lite"/>
    </source>
</evidence>
<dbReference type="Proteomes" id="UP000504636">
    <property type="component" value="Unplaced"/>
</dbReference>
<dbReference type="GeneID" id="54468809"/>
<sequence length="877" mass="94384">MRVLDFLHKEDILVDKILNQIYAAFVFLIFLLGRVVLDAQEILDLPKGILYAWQIFLLVDQIILVESPGHLFRFFAIGLDKDFIVVFLPDLASSSSSSVTGSSSSSVTGSSSSSVSSSSSDSSSVSISFSVATIVTLDVGTTSSSGPGSPSSTSESASPSSSAATPTATPPACPKPNGSCVITEDTHWLIACGVTYYGADDRDSPQELDSLDDCIAACYDIPACMAVSWVPGTNGGPAFCYLKTSVTEEVTNDWVFGAKEVDADECPATDSSASASGAASTIYSSTDAGASETASPTTTTFDEAAFLATYTYYEVPLPTFDTMIDIEQVAPAPTQICFADPTDSSMQFEVLDTRGYPITDNAGQLGLPADPPTNTTVYPFYHFETPDNAPAGFQDLVYEGPDGNKYAARKDDGSVVLVDASTNGENVDGYETTVFTIECDGRMAMGTPSAHYVWALDGDFTKAPVGTGHSKIILLPRAASIQINPKSIRKSVTSDTKARRSRNKQNTKRSDYNGGQSPRCPANPPELVAKALTKEQGGRDPQSNGCGPAGIGGYLVPDYKFTPCCDNHDLCYDNCENGRKENCDHNFGSCMHSVCDKIPWWQPLDQYACPRIADFYEWFVETWGNSAFSEANKERCGCFCPHRYDNSLPADDSFNCGGCGNQCPDKTHCKASKCVCNQDTCGGSCVDVQSHPKNCGSCGNVCSSGICKDGACYTPTAVAITNKCPADKAWLNMGRVFYYSKYGYGNTLGDVRDQRGDSDALYYGDPERFALTNHGLGFSKGDCCDTCYSMDDCILFYLQTQYDEVYCWTVNQERRDTLFTALEFSPPKAQCHYGGFELEPASGGGLDNGWSESEVEFGPCVNGNDPTGDWSNHLYGS</sequence>
<dbReference type="RefSeq" id="XP_033578746.1">
    <property type="nucleotide sequence ID" value="XM_033727916.1"/>
</dbReference>
<feature type="region of interest" description="Disordered" evidence="3">
    <location>
        <begin position="94"/>
        <end position="123"/>
    </location>
</feature>
<reference evidence="7" key="3">
    <citation type="submission" date="2025-04" db="UniProtKB">
        <authorList>
            <consortium name="RefSeq"/>
        </authorList>
    </citation>
    <scope>IDENTIFICATION</scope>
    <source>
        <strain evidence="7">CBS 304.34</strain>
    </source>
</reference>
<feature type="transmembrane region" description="Helical" evidence="4">
    <location>
        <begin position="20"/>
        <end position="37"/>
    </location>
</feature>
<feature type="region of interest" description="Disordered" evidence="3">
    <location>
        <begin position="486"/>
        <end position="525"/>
    </location>
</feature>
<evidence type="ECO:0000256" key="2">
    <source>
        <dbReference type="ARBA" id="ARBA00022525"/>
    </source>
</evidence>
<dbReference type="AlphaFoldDB" id="A0A6A6YS78"/>
<proteinExistence type="predicted"/>
<organism evidence="5">
    <name type="scientific">Mytilinidion resinicola</name>
    <dbReference type="NCBI Taxonomy" id="574789"/>
    <lineage>
        <taxon>Eukaryota</taxon>
        <taxon>Fungi</taxon>
        <taxon>Dikarya</taxon>
        <taxon>Ascomycota</taxon>
        <taxon>Pezizomycotina</taxon>
        <taxon>Dothideomycetes</taxon>
        <taxon>Pleosporomycetidae</taxon>
        <taxon>Mytilinidiales</taxon>
        <taxon>Mytilinidiaceae</taxon>
        <taxon>Mytilinidion</taxon>
    </lineage>
</organism>
<dbReference type="GO" id="GO:0016042">
    <property type="term" value="P:lipid catabolic process"/>
    <property type="evidence" value="ECO:0007669"/>
    <property type="project" value="InterPro"/>
</dbReference>
<name>A0A6A6YS78_9PEZI</name>
<feature type="compositionally biased region" description="Polar residues" evidence="3">
    <location>
        <begin position="486"/>
        <end position="495"/>
    </location>
</feature>
<dbReference type="InterPro" id="IPR010711">
    <property type="entry name" value="PLA2G12"/>
</dbReference>
<evidence type="ECO:0000313" key="5">
    <source>
        <dbReference type="EMBL" id="KAF2811782.1"/>
    </source>
</evidence>
<dbReference type="PROSITE" id="PS00118">
    <property type="entry name" value="PA2_HIS"/>
    <property type="match status" value="1"/>
</dbReference>
<dbReference type="OrthoDB" id="3935740at2759"/>
<dbReference type="PANTHER" id="PTHR12824:SF8">
    <property type="entry name" value="GXIVSPLA2, ISOFORM A"/>
    <property type="match status" value="1"/>
</dbReference>
<evidence type="ECO:0008006" key="8">
    <source>
        <dbReference type="Google" id="ProtNLM"/>
    </source>
</evidence>
<dbReference type="GO" id="GO:0005576">
    <property type="term" value="C:extracellular region"/>
    <property type="evidence" value="ECO:0007669"/>
    <property type="project" value="UniProtKB-SubCell"/>
</dbReference>
<reference evidence="5 7" key="1">
    <citation type="journal article" date="2020" name="Stud. Mycol.">
        <title>101 Dothideomycetes genomes: a test case for predicting lifestyles and emergence of pathogens.</title>
        <authorList>
            <person name="Haridas S."/>
            <person name="Albert R."/>
            <person name="Binder M."/>
            <person name="Bloem J."/>
            <person name="Labutti K."/>
            <person name="Salamov A."/>
            <person name="Andreopoulos B."/>
            <person name="Baker S."/>
            <person name="Barry K."/>
            <person name="Bills G."/>
            <person name="Bluhm B."/>
            <person name="Cannon C."/>
            <person name="Castanera R."/>
            <person name="Culley D."/>
            <person name="Daum C."/>
            <person name="Ezra D."/>
            <person name="Gonzalez J."/>
            <person name="Henrissat B."/>
            <person name="Kuo A."/>
            <person name="Liang C."/>
            <person name="Lipzen A."/>
            <person name="Lutzoni F."/>
            <person name="Magnuson J."/>
            <person name="Mondo S."/>
            <person name="Nolan M."/>
            <person name="Ohm R."/>
            <person name="Pangilinan J."/>
            <person name="Park H.-J."/>
            <person name="Ramirez L."/>
            <person name="Alfaro M."/>
            <person name="Sun H."/>
            <person name="Tritt A."/>
            <person name="Yoshinaga Y."/>
            <person name="Zwiers L.-H."/>
            <person name="Turgeon B."/>
            <person name="Goodwin S."/>
            <person name="Spatafora J."/>
            <person name="Crous P."/>
            <person name="Grigoriev I."/>
        </authorList>
    </citation>
    <scope>NUCLEOTIDE SEQUENCE</scope>
    <source>
        <strain evidence="5 7">CBS 304.34</strain>
    </source>
</reference>
<accession>A0A6A6YS78</accession>
<evidence type="ECO:0000313" key="6">
    <source>
        <dbReference type="Proteomes" id="UP000504636"/>
    </source>
</evidence>
<keyword evidence="4" id="KW-1133">Transmembrane helix</keyword>
<dbReference type="GO" id="GO:0004623">
    <property type="term" value="F:phospholipase A2 activity"/>
    <property type="evidence" value="ECO:0007669"/>
    <property type="project" value="InterPro"/>
</dbReference>
<keyword evidence="4" id="KW-0472">Membrane</keyword>